<proteinExistence type="predicted"/>
<dbReference type="RefSeq" id="WP_320556847.1">
    <property type="nucleotide sequence ID" value="NZ_JAXDAE010000021.1"/>
</dbReference>
<sequence>MECNLEHRYNDAFNNLPHDQGGSGRHKCAGCAYDLGYQDGLNRRERLHIDLDNLPNSQAGVVRHKSPHAAYAQGYLDGVHESYN</sequence>
<protein>
    <submittedName>
        <fullName evidence="1">Uncharacterized protein</fullName>
    </submittedName>
</protein>
<dbReference type="EMBL" id="JAXDAE010000021">
    <property type="protein sequence ID" value="MDY2588504.1"/>
    <property type="molecule type" value="Genomic_DNA"/>
</dbReference>
<evidence type="ECO:0000313" key="2">
    <source>
        <dbReference type="Proteomes" id="UP001285855"/>
    </source>
</evidence>
<organism evidence="1 2">
    <name type="scientific">Winogradskyella aquimaris</name>
    <dbReference type="NCBI Taxonomy" id="864074"/>
    <lineage>
        <taxon>Bacteria</taxon>
        <taxon>Pseudomonadati</taxon>
        <taxon>Bacteroidota</taxon>
        <taxon>Flavobacteriia</taxon>
        <taxon>Flavobacteriales</taxon>
        <taxon>Flavobacteriaceae</taxon>
        <taxon>Winogradskyella</taxon>
    </lineage>
</organism>
<gene>
    <name evidence="1" type="ORF">SNF14_14240</name>
</gene>
<reference evidence="1 2" key="1">
    <citation type="submission" date="2023-11" db="EMBL/GenBank/DDBJ databases">
        <title>Winogradskyella pelagius sp. nov., isolated from coastal sediment.</title>
        <authorList>
            <person name="Li F."/>
        </authorList>
    </citation>
    <scope>NUCLEOTIDE SEQUENCE [LARGE SCALE GENOMIC DNA]</scope>
    <source>
        <strain evidence="1 2">KCTC 23502</strain>
    </source>
</reference>
<evidence type="ECO:0000313" key="1">
    <source>
        <dbReference type="EMBL" id="MDY2588504.1"/>
    </source>
</evidence>
<comment type="caution">
    <text evidence="1">The sequence shown here is derived from an EMBL/GenBank/DDBJ whole genome shotgun (WGS) entry which is preliminary data.</text>
</comment>
<name>A0ABU5EPW2_9FLAO</name>
<accession>A0ABU5EPW2</accession>
<dbReference type="Proteomes" id="UP001285855">
    <property type="component" value="Unassembled WGS sequence"/>
</dbReference>
<keyword evidence="2" id="KW-1185">Reference proteome</keyword>